<keyword evidence="2 4" id="KW-0863">Zinc-finger</keyword>
<dbReference type="PROSITE" id="PS50966">
    <property type="entry name" value="ZF_SWIM"/>
    <property type="match status" value="1"/>
</dbReference>
<feature type="domain" description="SWIM-type" evidence="5">
    <location>
        <begin position="371"/>
        <end position="403"/>
    </location>
</feature>
<gene>
    <name evidence="7" type="primary">LOC104704555</name>
</gene>
<dbReference type="InterPro" id="IPR006564">
    <property type="entry name" value="Znf_PMZ"/>
</dbReference>
<evidence type="ECO:0000256" key="4">
    <source>
        <dbReference type="PROSITE-ProRule" id="PRU00325"/>
    </source>
</evidence>
<dbReference type="Pfam" id="PF10551">
    <property type="entry name" value="MULE"/>
    <property type="match status" value="1"/>
</dbReference>
<evidence type="ECO:0000259" key="5">
    <source>
        <dbReference type="PROSITE" id="PS50966"/>
    </source>
</evidence>
<name>A0ABM0T0I1_CAMSA</name>
<evidence type="ECO:0000256" key="1">
    <source>
        <dbReference type="ARBA" id="ARBA00022723"/>
    </source>
</evidence>
<accession>A0ABM0T0I1</accession>
<dbReference type="PANTHER" id="PTHR31973:SF187">
    <property type="entry name" value="MUTATOR TRANSPOSASE MUDRA PROTEIN"/>
    <property type="match status" value="1"/>
</dbReference>
<evidence type="ECO:0000256" key="2">
    <source>
        <dbReference type="ARBA" id="ARBA00022771"/>
    </source>
</evidence>
<dbReference type="GeneID" id="104704555"/>
<keyword evidence="1" id="KW-0479">Metal-binding</keyword>
<proteinExistence type="predicted"/>
<keyword evidence="3" id="KW-0862">Zinc</keyword>
<sequence>METRHNYLRKATSRVIAAVFKAKSSDSTKGPALLDLQQMVLEDLRVAASYNKCWRAKGKALEGMFGSDDESYEDLPAYLHVLKEANPGTVTDLKTKVLVDGRERFLYLFLAFGASIEGFRKLRRVIVVDDTRLSSKYNGVLLTTSGQDANFQVFPLAFAVVDSENDDSWTWFFEKLERIIADSKTLTIFSDRHRSIYTAKKRVYPLAHHGACIVHLVRNVNARFHNKGLAKLVTKAAFAYKVTTYQETYRQIKAKSSKCAAYLYKIGAGHWSRAYFQGNRYKLMTSNIAESLNTTLGKGRSSHIVELLKFICAMLTRWFSARRKKDAKHKGLTTPEVDKHMQKNVGTVSGSRVANISSWNYEVVGLLNGKHHVLLDMKQCSCKQYDRVKIPCGHVLLAADTQGIPYGTLVGGFYKTEVWRATYAGVINPEISDVEIPFEIKNRVLYPLKARRPPGRPKETRIPSIGEFLKNGPAKAKVNRCGRCKETVHNRASCTNPLPWFEESGIVHEFDLVNALS</sequence>
<dbReference type="PANTHER" id="PTHR31973">
    <property type="entry name" value="POLYPROTEIN, PUTATIVE-RELATED"/>
    <property type="match status" value="1"/>
</dbReference>
<protein>
    <submittedName>
        <fullName evidence="7">Uncharacterized protein LOC104704555</fullName>
    </submittedName>
</protein>
<keyword evidence="6" id="KW-1185">Reference proteome</keyword>
<dbReference type="InterPro" id="IPR018289">
    <property type="entry name" value="MULE_transposase_dom"/>
</dbReference>
<evidence type="ECO:0000256" key="3">
    <source>
        <dbReference type="ARBA" id="ARBA00022833"/>
    </source>
</evidence>
<evidence type="ECO:0000313" key="6">
    <source>
        <dbReference type="Proteomes" id="UP000694864"/>
    </source>
</evidence>
<reference evidence="7" key="2">
    <citation type="submission" date="2025-08" db="UniProtKB">
        <authorList>
            <consortium name="RefSeq"/>
        </authorList>
    </citation>
    <scope>IDENTIFICATION</scope>
    <source>
        <tissue evidence="7">Leaf</tissue>
    </source>
</reference>
<dbReference type="Proteomes" id="UP000694864">
    <property type="component" value="Chromosome 7"/>
</dbReference>
<dbReference type="RefSeq" id="XP_010418921.2">
    <property type="nucleotide sequence ID" value="XM_010420619.2"/>
</dbReference>
<dbReference type="Pfam" id="PF04434">
    <property type="entry name" value="SWIM"/>
    <property type="match status" value="1"/>
</dbReference>
<reference evidence="6" key="1">
    <citation type="journal article" date="2014" name="Nat. Commun.">
        <title>The emerging biofuel crop Camelina sativa retains a highly undifferentiated hexaploid genome structure.</title>
        <authorList>
            <person name="Kagale S."/>
            <person name="Koh C."/>
            <person name="Nixon J."/>
            <person name="Bollina V."/>
            <person name="Clarke W.E."/>
            <person name="Tuteja R."/>
            <person name="Spillane C."/>
            <person name="Robinson S.J."/>
            <person name="Links M.G."/>
            <person name="Clarke C."/>
            <person name="Higgins E.E."/>
            <person name="Huebert T."/>
            <person name="Sharpe A.G."/>
            <person name="Parkin I.A."/>
        </authorList>
    </citation>
    <scope>NUCLEOTIDE SEQUENCE [LARGE SCALE GENOMIC DNA]</scope>
    <source>
        <strain evidence="6">cv. DH55</strain>
    </source>
</reference>
<dbReference type="SMART" id="SM00575">
    <property type="entry name" value="ZnF_PMZ"/>
    <property type="match status" value="1"/>
</dbReference>
<evidence type="ECO:0000313" key="7">
    <source>
        <dbReference type="RefSeq" id="XP_010418921.2"/>
    </source>
</evidence>
<dbReference type="InterPro" id="IPR007527">
    <property type="entry name" value="Znf_SWIM"/>
</dbReference>
<organism evidence="6 7">
    <name type="scientific">Camelina sativa</name>
    <name type="common">False flax</name>
    <name type="synonym">Myagrum sativum</name>
    <dbReference type="NCBI Taxonomy" id="90675"/>
    <lineage>
        <taxon>Eukaryota</taxon>
        <taxon>Viridiplantae</taxon>
        <taxon>Streptophyta</taxon>
        <taxon>Embryophyta</taxon>
        <taxon>Tracheophyta</taxon>
        <taxon>Spermatophyta</taxon>
        <taxon>Magnoliopsida</taxon>
        <taxon>eudicotyledons</taxon>
        <taxon>Gunneridae</taxon>
        <taxon>Pentapetalae</taxon>
        <taxon>rosids</taxon>
        <taxon>malvids</taxon>
        <taxon>Brassicales</taxon>
        <taxon>Brassicaceae</taxon>
        <taxon>Camelineae</taxon>
        <taxon>Camelina</taxon>
    </lineage>
</organism>